<dbReference type="InterPro" id="IPR013403">
    <property type="entry name" value="CRISPR-assoc_prot_Csb1/Cas7u"/>
</dbReference>
<protein>
    <submittedName>
        <fullName evidence="1">Type I-U CRISPR-associated protein Cas7</fullName>
    </submittedName>
</protein>
<gene>
    <name evidence="1" type="primary">cas7u</name>
    <name evidence="1" type="ORF">C6V83_06665</name>
</gene>
<reference evidence="1 2" key="1">
    <citation type="submission" date="2018-03" db="EMBL/GenBank/DDBJ databases">
        <title>Characteristics and genome of n-alkane degrading marine bacteria Gordonia iterans isolated from crude oil contaminated in Tae-an, South Korea.</title>
        <authorList>
            <person name="Lee S.-S."/>
            <person name="Kim H."/>
        </authorList>
    </citation>
    <scope>NUCLEOTIDE SEQUENCE [LARGE SCALE GENOMIC DNA]</scope>
    <source>
        <strain evidence="1 2">Co17</strain>
    </source>
</reference>
<keyword evidence="2" id="KW-1185">Reference proteome</keyword>
<dbReference type="EMBL" id="CP027433">
    <property type="protein sequence ID" value="AVL99996.1"/>
    <property type="molecule type" value="Genomic_DNA"/>
</dbReference>
<dbReference type="KEGG" id="git:C6V83_06665"/>
<evidence type="ECO:0000313" key="2">
    <source>
        <dbReference type="Proteomes" id="UP000239814"/>
    </source>
</evidence>
<sequence>MARLELDTLLAACRQGGAATLTSVTELAPAEGEHGGVAPARFVNRGGATYAFEKRYVDGVAVHVVLIDSKGSQLNRVEQEIAWAIADGVEPLASTPRVAVEYKEGHPTEYDYTLPHRLFDGHIRAGSIDGVPVTQNAAYVAARNATTADARPILELGPTALVFGGWDSTRKSRQGRYRSVLTGEIIGVLADQGATATEVPKRGGARVDPVAASVRLSGAQLKELLADQEAELSPKLIDKIQAEIKAAKSGTVSASTLGLGAIPPNLNGLGLVACSKIIRSHVVSFSALRQLRFGAGPAGDAACRALLAAYALAGLARADAALDLRANCNLREAGPTRVSIDGRHGTSIELEPLSIDDADGLLTAAIAEARRTAGIAWDGKVFTVVGNDIVVNHADADAED</sequence>
<dbReference type="AlphaFoldDB" id="A0A2S0KE79"/>
<evidence type="ECO:0000313" key="1">
    <source>
        <dbReference type="EMBL" id="AVL99996.1"/>
    </source>
</evidence>
<dbReference type="OrthoDB" id="190628at2"/>
<dbReference type="Proteomes" id="UP000239814">
    <property type="component" value="Chromosome"/>
</dbReference>
<name>A0A2S0KE79_9ACTN</name>
<dbReference type="Pfam" id="PF09617">
    <property type="entry name" value="Cas_GSU0053"/>
    <property type="match status" value="1"/>
</dbReference>
<accession>A0A2S0KE79</accession>
<dbReference type="NCBIfam" id="TIGR02570">
    <property type="entry name" value="cas7_GSU0053"/>
    <property type="match status" value="1"/>
</dbReference>
<organism evidence="1 2">
    <name type="scientific">Gordonia iterans</name>
    <dbReference type="NCBI Taxonomy" id="1004901"/>
    <lineage>
        <taxon>Bacteria</taxon>
        <taxon>Bacillati</taxon>
        <taxon>Actinomycetota</taxon>
        <taxon>Actinomycetes</taxon>
        <taxon>Mycobacteriales</taxon>
        <taxon>Gordoniaceae</taxon>
        <taxon>Gordonia</taxon>
    </lineage>
</organism>
<proteinExistence type="predicted"/>
<dbReference type="RefSeq" id="WP_105941728.1">
    <property type="nucleotide sequence ID" value="NZ_CP027433.1"/>
</dbReference>